<dbReference type="GO" id="GO:0016705">
    <property type="term" value="F:oxidoreductase activity, acting on paired donors, with incorporation or reduction of molecular oxygen"/>
    <property type="evidence" value="ECO:0007669"/>
    <property type="project" value="InterPro"/>
</dbReference>
<protein>
    <submittedName>
        <fullName evidence="1">Oxidoreductase</fullName>
    </submittedName>
</protein>
<dbReference type="SUPFAM" id="SSF51679">
    <property type="entry name" value="Bacterial luciferase-like"/>
    <property type="match status" value="1"/>
</dbReference>
<reference evidence="1" key="1">
    <citation type="submission" date="2015-10" db="EMBL/GenBank/DDBJ databases">
        <authorList>
            <person name="Gilbert D.G."/>
        </authorList>
    </citation>
    <scope>NUCLEOTIDE SEQUENCE</scope>
    <source>
        <strain evidence="1">3c6</strain>
    </source>
</reference>
<evidence type="ECO:0000313" key="1">
    <source>
        <dbReference type="EMBL" id="CUR38453.1"/>
    </source>
</evidence>
<accession>A0A0U5CYG5</accession>
<proteinExistence type="predicted"/>
<dbReference type="InterPro" id="IPR036661">
    <property type="entry name" value="Luciferase-like_sf"/>
</dbReference>
<dbReference type="Gene3D" id="3.20.20.30">
    <property type="entry name" value="Luciferase-like domain"/>
    <property type="match status" value="1"/>
</dbReference>
<dbReference type="AlphaFoldDB" id="A0A0U5CYG5"/>
<name>A0A0U5CYG5_LIMRT</name>
<organism evidence="1">
    <name type="scientific">Limosilactobacillus reuteri</name>
    <name type="common">Lactobacillus reuteri</name>
    <dbReference type="NCBI Taxonomy" id="1598"/>
    <lineage>
        <taxon>Bacteria</taxon>
        <taxon>Bacillati</taxon>
        <taxon>Bacillota</taxon>
        <taxon>Bacilli</taxon>
        <taxon>Lactobacillales</taxon>
        <taxon>Lactobacillaceae</taxon>
        <taxon>Limosilactobacillus</taxon>
    </lineage>
</organism>
<dbReference type="EMBL" id="LN887349">
    <property type="protein sequence ID" value="CUR38453.1"/>
    <property type="molecule type" value="Genomic_DNA"/>
</dbReference>
<sequence length="58" mass="6839">MMESLGLKRFYLHLPIASMPHKDVLKAIEIYGKEVVPKVKKYFKDKSKLNDFSIKWKA</sequence>
<gene>
    <name evidence="1" type="ORF">LRLP16767_LR3C6_00410</name>
</gene>